<organism evidence="1 2">
    <name type="scientific">Phytophthora sojae (strain P6497)</name>
    <name type="common">Soybean stem and root rot agent</name>
    <name type="synonym">Phytophthora megasperma f. sp. glycines</name>
    <dbReference type="NCBI Taxonomy" id="1094619"/>
    <lineage>
        <taxon>Eukaryota</taxon>
        <taxon>Sar</taxon>
        <taxon>Stramenopiles</taxon>
        <taxon>Oomycota</taxon>
        <taxon>Peronosporomycetes</taxon>
        <taxon>Peronosporales</taxon>
        <taxon>Peronosporaceae</taxon>
        <taxon>Phytophthora</taxon>
    </lineage>
</organism>
<evidence type="ECO:0000313" key="1">
    <source>
        <dbReference type="EMBL" id="EGZ28684.1"/>
    </source>
</evidence>
<proteinExistence type="predicted"/>
<name>G4YG72_PHYSP</name>
<protein>
    <submittedName>
        <fullName evidence="1">Uncharacterized protein</fullName>
    </submittedName>
</protein>
<dbReference type="STRING" id="1094619.G4YG72"/>
<reference evidence="1 2" key="1">
    <citation type="journal article" date="2006" name="Science">
        <title>Phytophthora genome sequences uncover evolutionary origins and mechanisms of pathogenesis.</title>
        <authorList>
            <person name="Tyler B.M."/>
            <person name="Tripathy S."/>
            <person name="Zhang X."/>
            <person name="Dehal P."/>
            <person name="Jiang R.H."/>
            <person name="Aerts A."/>
            <person name="Arredondo F.D."/>
            <person name="Baxter L."/>
            <person name="Bensasson D."/>
            <person name="Beynon J.L."/>
            <person name="Chapman J."/>
            <person name="Damasceno C.M."/>
            <person name="Dorrance A.E."/>
            <person name="Dou D."/>
            <person name="Dickerman A.W."/>
            <person name="Dubchak I.L."/>
            <person name="Garbelotto M."/>
            <person name="Gijzen M."/>
            <person name="Gordon S.G."/>
            <person name="Govers F."/>
            <person name="Grunwald N.J."/>
            <person name="Huang W."/>
            <person name="Ivors K.L."/>
            <person name="Jones R.W."/>
            <person name="Kamoun S."/>
            <person name="Krampis K."/>
            <person name="Lamour K.H."/>
            <person name="Lee M.K."/>
            <person name="McDonald W.H."/>
            <person name="Medina M."/>
            <person name="Meijer H.J."/>
            <person name="Nordberg E.K."/>
            <person name="Maclean D.J."/>
            <person name="Ospina-Giraldo M.D."/>
            <person name="Morris P.F."/>
            <person name="Phuntumart V."/>
            <person name="Putnam N.H."/>
            <person name="Rash S."/>
            <person name="Rose J.K."/>
            <person name="Sakihama Y."/>
            <person name="Salamov A.A."/>
            <person name="Savidor A."/>
            <person name="Scheuring C.F."/>
            <person name="Smith B.M."/>
            <person name="Sobral B.W."/>
            <person name="Terry A."/>
            <person name="Torto-Alalibo T.A."/>
            <person name="Win J."/>
            <person name="Xu Z."/>
            <person name="Zhang H."/>
            <person name="Grigoriev I.V."/>
            <person name="Rokhsar D.S."/>
            <person name="Boore J.L."/>
        </authorList>
    </citation>
    <scope>NUCLEOTIDE SEQUENCE [LARGE SCALE GENOMIC DNA]</scope>
    <source>
        <strain evidence="1 2">P6497</strain>
    </source>
</reference>
<dbReference type="InParanoid" id="G4YG72"/>
<gene>
    <name evidence="1" type="ORF">PHYSODRAFT_248230</name>
</gene>
<dbReference type="KEGG" id="psoj:PHYSODRAFT_248230"/>
<evidence type="ECO:0000313" key="2">
    <source>
        <dbReference type="Proteomes" id="UP000002640"/>
    </source>
</evidence>
<accession>G4YG72</accession>
<dbReference type="GeneID" id="20637807"/>
<dbReference type="RefSeq" id="XP_009515959.1">
    <property type="nucleotide sequence ID" value="XM_009517664.1"/>
</dbReference>
<sequence length="132" mass="14572">MCALDGPIRERAGKLQALVFAITLSFDETALNLDDGVADVLMATLVMHYPDMLFLSDQSAFIVWMREAMAARAIGEPEVLAWSETIRRAFTPPPPKVESSANGAQSEAAVVLLKRQSEQIDIIILQNKRLDE</sequence>
<dbReference type="AlphaFoldDB" id="G4YG72"/>
<dbReference type="OMA" id="HYSEMLL"/>
<keyword evidence="2" id="KW-1185">Reference proteome</keyword>
<dbReference type="EMBL" id="JH159151">
    <property type="protein sequence ID" value="EGZ28684.1"/>
    <property type="molecule type" value="Genomic_DNA"/>
</dbReference>
<dbReference type="Proteomes" id="UP000002640">
    <property type="component" value="Unassembled WGS sequence"/>
</dbReference>